<sequence length="109" mass="12097">SLSLKGRQLLVISSLCVLSNMCVFHKLIHSLFYGLLQGRYRPAVDLHKTLPNSQDVCESSSSQTMTEKPPEYESLVFPGADPMLSFVAPPTYAEAIPILQESLDLPPEY</sequence>
<organism evidence="1">
    <name type="scientific">Graphocephala atropunctata</name>
    <dbReference type="NCBI Taxonomy" id="36148"/>
    <lineage>
        <taxon>Eukaryota</taxon>
        <taxon>Metazoa</taxon>
        <taxon>Ecdysozoa</taxon>
        <taxon>Arthropoda</taxon>
        <taxon>Hexapoda</taxon>
        <taxon>Insecta</taxon>
        <taxon>Pterygota</taxon>
        <taxon>Neoptera</taxon>
        <taxon>Paraneoptera</taxon>
        <taxon>Hemiptera</taxon>
        <taxon>Auchenorrhyncha</taxon>
        <taxon>Membracoidea</taxon>
        <taxon>Cicadellidae</taxon>
        <taxon>Cicadellinae</taxon>
        <taxon>Cicadellini</taxon>
        <taxon>Graphocephala</taxon>
    </lineage>
</organism>
<name>A0A1B6LCD8_9HEMI</name>
<feature type="non-terminal residue" evidence="1">
    <location>
        <position position="1"/>
    </location>
</feature>
<reference evidence="1" key="1">
    <citation type="submission" date="2015-11" db="EMBL/GenBank/DDBJ databases">
        <title>De novo transcriptome assembly of four potential Pierce s Disease insect vectors from Arizona vineyards.</title>
        <authorList>
            <person name="Tassone E.E."/>
        </authorList>
    </citation>
    <scope>NUCLEOTIDE SEQUENCE</scope>
</reference>
<dbReference type="AlphaFoldDB" id="A0A1B6LCD8"/>
<proteinExistence type="predicted"/>
<protein>
    <submittedName>
        <fullName evidence="1">Uncharacterized protein</fullName>
    </submittedName>
</protein>
<dbReference type="EMBL" id="GEBQ01018625">
    <property type="protein sequence ID" value="JAT21352.1"/>
    <property type="molecule type" value="Transcribed_RNA"/>
</dbReference>
<feature type="non-terminal residue" evidence="1">
    <location>
        <position position="109"/>
    </location>
</feature>
<evidence type="ECO:0000313" key="1">
    <source>
        <dbReference type="EMBL" id="JAT21352.1"/>
    </source>
</evidence>
<gene>
    <name evidence="1" type="ORF">g.42291</name>
</gene>
<accession>A0A1B6LCD8</accession>